<accession>A0ABQ3LY87</accession>
<reference evidence="7" key="1">
    <citation type="journal article" date="2019" name="Int. J. Syst. Evol. Microbiol.">
        <title>The Global Catalogue of Microorganisms (GCM) 10K type strain sequencing project: providing services to taxonomists for standard genome sequencing and annotation.</title>
        <authorList>
            <consortium name="The Broad Institute Genomics Platform"/>
            <consortium name="The Broad Institute Genome Sequencing Center for Infectious Disease"/>
            <person name="Wu L."/>
            <person name="Ma J."/>
        </authorList>
    </citation>
    <scope>NUCLEOTIDE SEQUENCE [LARGE SCALE GENOMIC DNA]</scope>
    <source>
        <strain evidence="7">CGMCC 4.7367</strain>
    </source>
</reference>
<feature type="domain" description="Signal transduction histidine kinase subgroup 3 dimerisation and phosphoacceptor" evidence="5">
    <location>
        <begin position="205"/>
        <end position="268"/>
    </location>
</feature>
<feature type="transmembrane region" description="Helical" evidence="4">
    <location>
        <begin position="161"/>
        <end position="179"/>
    </location>
</feature>
<keyword evidence="1" id="KW-0808">Transferase</keyword>
<proteinExistence type="predicted"/>
<feature type="transmembrane region" description="Helical" evidence="4">
    <location>
        <begin position="130"/>
        <end position="149"/>
    </location>
</feature>
<dbReference type="PANTHER" id="PTHR24421:SF63">
    <property type="entry name" value="SENSOR HISTIDINE KINASE DESK"/>
    <property type="match status" value="1"/>
</dbReference>
<dbReference type="Gene3D" id="3.30.565.10">
    <property type="entry name" value="Histidine kinase-like ATPase, C-terminal domain"/>
    <property type="match status" value="1"/>
</dbReference>
<evidence type="ECO:0000259" key="5">
    <source>
        <dbReference type="Pfam" id="PF07730"/>
    </source>
</evidence>
<evidence type="ECO:0000313" key="7">
    <source>
        <dbReference type="Proteomes" id="UP000605568"/>
    </source>
</evidence>
<keyword evidence="2" id="KW-0418">Kinase</keyword>
<evidence type="ECO:0000256" key="1">
    <source>
        <dbReference type="ARBA" id="ARBA00022679"/>
    </source>
</evidence>
<evidence type="ECO:0000256" key="4">
    <source>
        <dbReference type="SAM" id="Phobius"/>
    </source>
</evidence>
<sequence>MTQPASESHSGHRTAEPRVKVSYATSARGRMSRLNITTQIAVIIPVGTVLVVTDSRVWWEAAVLVAGVLVAMVAVVRWAKDDIRRFTVPLLGTSAAVWVFGALVSGSSTAFYSITVVGPLIVPQMPRHRIPAAVGLVAFVTVVGASRLLRPYENAGSTAFLFVLVPSAVMVVTLGFMFANQAFYKVLAELDEAREQESELAVARERIRFASELHDIQGHTLHVVKLKTALAEKLVRRDADRAEAELREIHALVGDTIKQTKELAYAQRRLNLVGELENAKNLFEAAGIRVRIIREAAVDERAGELLGQVLRETTTNILRHAQAGEVRITLAESGITIVNDGAPGDLPELRGLSTLRDRLAGVGGELTVAQDDGEFVTAAAFPHGVAR</sequence>
<name>A0ABQ3LY87_9PSEU</name>
<keyword evidence="7" id="KW-1185">Reference proteome</keyword>
<dbReference type="Pfam" id="PF07730">
    <property type="entry name" value="HisKA_3"/>
    <property type="match status" value="1"/>
</dbReference>
<evidence type="ECO:0000256" key="3">
    <source>
        <dbReference type="ARBA" id="ARBA00023012"/>
    </source>
</evidence>
<dbReference type="Gene3D" id="1.20.5.1930">
    <property type="match status" value="1"/>
</dbReference>
<protein>
    <recommendedName>
        <fullName evidence="5">Signal transduction histidine kinase subgroup 3 dimerisation and phosphoacceptor domain-containing protein</fullName>
    </recommendedName>
</protein>
<dbReference type="EMBL" id="BNAR01000001">
    <property type="protein sequence ID" value="GHH27836.1"/>
    <property type="molecule type" value="Genomic_DNA"/>
</dbReference>
<dbReference type="InterPro" id="IPR036890">
    <property type="entry name" value="HATPase_C_sf"/>
</dbReference>
<keyword evidence="4" id="KW-0812">Transmembrane</keyword>
<dbReference type="InterPro" id="IPR011712">
    <property type="entry name" value="Sig_transdc_His_kin_sub3_dim/P"/>
</dbReference>
<organism evidence="6 7">
    <name type="scientific">Lentzea cavernae</name>
    <dbReference type="NCBI Taxonomy" id="2020703"/>
    <lineage>
        <taxon>Bacteria</taxon>
        <taxon>Bacillati</taxon>
        <taxon>Actinomycetota</taxon>
        <taxon>Actinomycetes</taxon>
        <taxon>Pseudonocardiales</taxon>
        <taxon>Pseudonocardiaceae</taxon>
        <taxon>Lentzea</taxon>
    </lineage>
</organism>
<keyword evidence="3" id="KW-0902">Two-component regulatory system</keyword>
<feature type="transmembrane region" description="Helical" evidence="4">
    <location>
        <begin position="58"/>
        <end position="76"/>
    </location>
</feature>
<dbReference type="Proteomes" id="UP000605568">
    <property type="component" value="Unassembled WGS sequence"/>
</dbReference>
<gene>
    <name evidence="6" type="ORF">GCM10017774_01050</name>
</gene>
<evidence type="ECO:0000256" key="2">
    <source>
        <dbReference type="ARBA" id="ARBA00022777"/>
    </source>
</evidence>
<dbReference type="PANTHER" id="PTHR24421">
    <property type="entry name" value="NITRATE/NITRITE SENSOR PROTEIN NARX-RELATED"/>
    <property type="match status" value="1"/>
</dbReference>
<keyword evidence="4" id="KW-1133">Transmembrane helix</keyword>
<comment type="caution">
    <text evidence="6">The sequence shown here is derived from an EMBL/GenBank/DDBJ whole genome shotgun (WGS) entry which is preliminary data.</text>
</comment>
<feature type="transmembrane region" description="Helical" evidence="4">
    <location>
        <begin position="34"/>
        <end position="52"/>
    </location>
</feature>
<evidence type="ECO:0000313" key="6">
    <source>
        <dbReference type="EMBL" id="GHH27836.1"/>
    </source>
</evidence>
<dbReference type="InterPro" id="IPR050482">
    <property type="entry name" value="Sensor_HK_TwoCompSys"/>
</dbReference>
<keyword evidence="4" id="KW-0472">Membrane</keyword>